<protein>
    <recommendedName>
        <fullName evidence="3">Aminoglycoside phosphotransferase domain-containing protein</fullName>
    </recommendedName>
</protein>
<sequence length="429" mass="46819">MIEDFATGRATGLAMPSHPAALREAGAEFLTRAFHAFGSLPSDNAVARFVAVEPCHAGNSGQKLLLSVEYAQPDPALHTDLFVKLSRDFADAFRDRRRYELEAEVRLAELARLSSFPVAVARPYFADFDPDTGSGLLITQQIAFGEQGLEPLRAKCRDHELTNALEHYQATVTALAALAAAQHRGALSPELERLFPWDRTAAAADLPIPQGPEQIRAKVAAIGALVQGSPQLFPAAVRDPGFVERLERDALALLRHEAAVRRFLHADPRFVALTHWNTNIDNAWFWRDAGGVLRCGLLDWGMARQMNLAYGLWGGLSAAEGTMIAAHLDDLLTLFARELAGHGGPDLPRDLLDIHFDLSVAMLGLALMLDFPALLAARLPEAAQAAGPRDPLIDRDPVVRGFLHVSTNFLDLWARRDFGASLTAMLALR</sequence>
<keyword evidence="2" id="KW-1185">Reference proteome</keyword>
<evidence type="ECO:0000313" key="1">
    <source>
        <dbReference type="EMBL" id="MEJ5976188.1"/>
    </source>
</evidence>
<accession>A0ABU8RT88</accession>
<evidence type="ECO:0000313" key="2">
    <source>
        <dbReference type="Proteomes" id="UP001361239"/>
    </source>
</evidence>
<dbReference type="EMBL" id="JBBHJZ010000001">
    <property type="protein sequence ID" value="MEJ5976188.1"/>
    <property type="molecule type" value="Genomic_DNA"/>
</dbReference>
<gene>
    <name evidence="1" type="ORF">WG901_06055</name>
</gene>
<name>A0ABU8RT88_9SPHN</name>
<proteinExistence type="predicted"/>
<reference evidence="1 2" key="1">
    <citation type="submission" date="2024-03" db="EMBL/GenBank/DDBJ databases">
        <authorList>
            <person name="Jo J.-H."/>
        </authorList>
    </citation>
    <scope>NUCLEOTIDE SEQUENCE [LARGE SCALE GENOMIC DNA]</scope>
    <source>
        <strain evidence="1 2">PS1R-30</strain>
    </source>
</reference>
<dbReference type="Proteomes" id="UP001361239">
    <property type="component" value="Unassembled WGS sequence"/>
</dbReference>
<evidence type="ECO:0008006" key="3">
    <source>
        <dbReference type="Google" id="ProtNLM"/>
    </source>
</evidence>
<organism evidence="1 2">
    <name type="scientific">Novosphingobium anseongense</name>
    <dbReference type="NCBI Taxonomy" id="3133436"/>
    <lineage>
        <taxon>Bacteria</taxon>
        <taxon>Pseudomonadati</taxon>
        <taxon>Pseudomonadota</taxon>
        <taxon>Alphaproteobacteria</taxon>
        <taxon>Sphingomonadales</taxon>
        <taxon>Sphingomonadaceae</taxon>
        <taxon>Novosphingobium</taxon>
    </lineage>
</organism>
<comment type="caution">
    <text evidence="1">The sequence shown here is derived from an EMBL/GenBank/DDBJ whole genome shotgun (WGS) entry which is preliminary data.</text>
</comment>
<dbReference type="RefSeq" id="WP_339586107.1">
    <property type="nucleotide sequence ID" value="NZ_JBBHJZ010000001.1"/>
</dbReference>